<evidence type="ECO:0000313" key="13">
    <source>
        <dbReference type="EMBL" id="SBO14239.1"/>
    </source>
</evidence>
<dbReference type="PROSITE" id="PS51007">
    <property type="entry name" value="CYTC"/>
    <property type="match status" value="1"/>
</dbReference>
<evidence type="ECO:0000313" key="15">
    <source>
        <dbReference type="Proteomes" id="UP000078419"/>
    </source>
</evidence>
<feature type="domain" description="Cytochrome c" evidence="11">
    <location>
        <begin position="45"/>
        <end position="194"/>
    </location>
</feature>
<keyword evidence="6 10" id="KW-1133">Transmembrane helix</keyword>
<evidence type="ECO:0000313" key="12">
    <source>
        <dbReference type="EMBL" id="CEG20429.1"/>
    </source>
</evidence>
<dbReference type="Gene3D" id="1.20.5.100">
    <property type="entry name" value="Cytochrome c1, transmembrane anchor, C-terminal"/>
    <property type="match status" value="1"/>
</dbReference>
<evidence type="ECO:0000256" key="2">
    <source>
        <dbReference type="ARBA" id="ARBA00016165"/>
    </source>
</evidence>
<dbReference type="AlphaFoldDB" id="A0A098EDP6"/>
<dbReference type="Proteomes" id="UP000078419">
    <property type="component" value="Unassembled WGS sequence"/>
</dbReference>
<proteinExistence type="predicted"/>
<dbReference type="Gene3D" id="1.10.760.10">
    <property type="entry name" value="Cytochrome c-like domain"/>
    <property type="match status" value="1"/>
</dbReference>
<dbReference type="SUPFAM" id="SSF46626">
    <property type="entry name" value="Cytochrome c"/>
    <property type="match status" value="1"/>
</dbReference>
<feature type="binding site" description="covalent" evidence="9">
    <location>
        <position position="62"/>
    </location>
    <ligand>
        <name>heme c</name>
        <dbReference type="ChEBI" id="CHEBI:61717"/>
    </ligand>
</feature>
<reference evidence="13" key="3">
    <citation type="submission" date="2016-03" db="EMBL/GenBank/DDBJ databases">
        <authorList>
            <person name="Loux V."/>
        </authorList>
    </citation>
    <scope>NUCLEOTIDE SEQUENCE</scope>
    <source>
        <strain evidence="13">C1</strain>
    </source>
</reference>
<dbReference type="PANTHER" id="PTHR10266:SF3">
    <property type="entry name" value="CYTOCHROME C1, HEME PROTEIN, MITOCHONDRIAL"/>
    <property type="match status" value="1"/>
</dbReference>
<dbReference type="PANTHER" id="PTHR10266">
    <property type="entry name" value="CYTOCHROME C1"/>
    <property type="match status" value="1"/>
</dbReference>
<evidence type="ECO:0000259" key="11">
    <source>
        <dbReference type="PROSITE" id="PS51007"/>
    </source>
</evidence>
<keyword evidence="8 10" id="KW-0472">Membrane</keyword>
<evidence type="ECO:0000256" key="9">
    <source>
        <dbReference type="PIRSR" id="PIRSR602326-1"/>
    </source>
</evidence>
<keyword evidence="5 9" id="KW-0479">Metal-binding</keyword>
<dbReference type="FunFam" id="1.10.760.10:FF:000011">
    <property type="entry name" value="Cytochrome c1, putative"/>
    <property type="match status" value="1"/>
</dbReference>
<feature type="binding site" description="covalent" evidence="9">
    <location>
        <position position="58"/>
    </location>
    <ligand>
        <name>heme c</name>
        <dbReference type="ChEBI" id="CHEBI:61717"/>
    </ligand>
</feature>
<protein>
    <recommendedName>
        <fullName evidence="2">Cytochrome c1</fullName>
    </recommendedName>
</protein>
<keyword evidence="7 9" id="KW-0408">Iron</keyword>
<evidence type="ECO:0000256" key="10">
    <source>
        <dbReference type="SAM" id="Phobius"/>
    </source>
</evidence>
<dbReference type="GO" id="GO:0016020">
    <property type="term" value="C:membrane"/>
    <property type="evidence" value="ECO:0007669"/>
    <property type="project" value="UniProtKB-SubCell"/>
</dbReference>
<evidence type="ECO:0000256" key="4">
    <source>
        <dbReference type="ARBA" id="ARBA00022692"/>
    </source>
</evidence>
<dbReference type="InterPro" id="IPR009056">
    <property type="entry name" value="Cyt_c-like_dom"/>
</dbReference>
<dbReference type="GO" id="GO:0046872">
    <property type="term" value="F:metal ion binding"/>
    <property type="evidence" value="ECO:0007669"/>
    <property type="project" value="UniProtKB-KW"/>
</dbReference>
<dbReference type="InterPro" id="IPR036909">
    <property type="entry name" value="Cyt_c-like_dom_sf"/>
</dbReference>
<comment type="subcellular location">
    <subcellularLocation>
        <location evidence="1">Membrane</location>
    </subcellularLocation>
</comment>
<dbReference type="EMBL" id="CCXQ01000013">
    <property type="protein sequence ID" value="CEG20429.1"/>
    <property type="molecule type" value="Genomic_DNA"/>
</dbReference>
<dbReference type="EMBL" id="FLLR01000018">
    <property type="protein sequence ID" value="SBO14239.1"/>
    <property type="molecule type" value="Genomic_DNA"/>
</dbReference>
<reference evidence="15" key="2">
    <citation type="submission" date="2016-03" db="EMBL/GenBank/DDBJ databases">
        <authorList>
            <person name="Loux Valentin"/>
        </authorList>
    </citation>
    <scope>NUCLEOTIDE SEQUENCE [LARGE SCALE GENOMIC DNA]</scope>
    <source>
        <strain evidence="15">C1</strain>
    </source>
</reference>
<evidence type="ECO:0000256" key="6">
    <source>
        <dbReference type="ARBA" id="ARBA00022989"/>
    </source>
</evidence>
<feature type="binding site" description="covalent" evidence="9">
    <location>
        <position position="178"/>
    </location>
    <ligand>
        <name>heme c</name>
        <dbReference type="ChEBI" id="CHEBI:61717"/>
    </ligand>
</feature>
<gene>
    <name evidence="12" type="primary">petC</name>
    <name evidence="13" type="ORF">ANAPC1_00586</name>
    <name evidence="12" type="ORF">ANAPHAGO_00983</name>
</gene>
<dbReference type="Proteomes" id="UP000055047">
    <property type="component" value="Unassembled WGS sequence"/>
</dbReference>
<comment type="cofactor">
    <cofactor evidence="9">
        <name>heme c</name>
        <dbReference type="ChEBI" id="CHEBI:61717"/>
    </cofactor>
    <text evidence="9">Binds 1 heme c group covalently per subunit.</text>
</comment>
<dbReference type="GO" id="GO:0020037">
    <property type="term" value="F:heme binding"/>
    <property type="evidence" value="ECO:0007669"/>
    <property type="project" value="InterPro"/>
</dbReference>
<organism evidence="12 14">
    <name type="scientific">Anaplasma phagocytophilum</name>
    <name type="common">Ehrlichia phagocytophila</name>
    <dbReference type="NCBI Taxonomy" id="948"/>
    <lineage>
        <taxon>Bacteria</taxon>
        <taxon>Pseudomonadati</taxon>
        <taxon>Pseudomonadota</taxon>
        <taxon>Alphaproteobacteria</taxon>
        <taxon>Rickettsiales</taxon>
        <taxon>Anaplasmataceae</taxon>
        <taxon>Anaplasma</taxon>
        <taxon>phagocytophilum group</taxon>
    </lineage>
</organism>
<evidence type="ECO:0000256" key="5">
    <source>
        <dbReference type="ARBA" id="ARBA00022723"/>
    </source>
</evidence>
<evidence type="ECO:0000256" key="3">
    <source>
        <dbReference type="ARBA" id="ARBA00022617"/>
    </source>
</evidence>
<keyword evidence="4 10" id="KW-0812">Transmembrane</keyword>
<keyword evidence="12" id="KW-0560">Oxidoreductase</keyword>
<evidence type="ECO:0000256" key="1">
    <source>
        <dbReference type="ARBA" id="ARBA00004370"/>
    </source>
</evidence>
<evidence type="ECO:0000313" key="14">
    <source>
        <dbReference type="Proteomes" id="UP000055047"/>
    </source>
</evidence>
<feature type="transmembrane region" description="Helical" evidence="10">
    <location>
        <begin position="222"/>
        <end position="240"/>
    </location>
</feature>
<dbReference type="GO" id="GO:0009055">
    <property type="term" value="F:electron transfer activity"/>
    <property type="evidence" value="ECO:0007669"/>
    <property type="project" value="InterPro"/>
</dbReference>
<dbReference type="Pfam" id="PF02167">
    <property type="entry name" value="Cytochrom_C1"/>
    <property type="match status" value="1"/>
</dbReference>
<evidence type="ECO:0000256" key="7">
    <source>
        <dbReference type="ARBA" id="ARBA00023004"/>
    </source>
</evidence>
<sequence>MMRASTFLWILVCLLPLGAVCGHVVPGGDVPKWKFSGIFGTFDRPAVQRGYQVYREVCSSCHSMKRLAFRNLREVGFSEAEVKAIAGSYTVTDGPNESGDMFERPGIPSDYFPRPFPNKEAAAAANNGANPPDLSLMIKARHSGPDYVYKLLTGYQGADADENGLYENPVFSAGRIAMAPPLSEGLVGYMDGTEASIENMARDVVNFLQWAAEPEMEARKKLGIKVVVSLMAGTVLVTMVNRRLWNMLRK</sequence>
<dbReference type="GO" id="GO:0016491">
    <property type="term" value="F:oxidoreductase activity"/>
    <property type="evidence" value="ECO:0007669"/>
    <property type="project" value="UniProtKB-KW"/>
</dbReference>
<reference evidence="12 14" key="1">
    <citation type="submission" date="2014-09" db="EMBL/GenBank/DDBJ databases">
        <authorList>
            <person name="Loux Valentin"/>
            <person name="Dugat Thibaut"/>
        </authorList>
    </citation>
    <scope>NUCLEOTIDE SEQUENCE [LARGE SCALE GENOMIC DNA]</scope>
    <source>
        <strain evidence="12 14">BOV-10_179</strain>
    </source>
</reference>
<dbReference type="InterPro" id="IPR002326">
    <property type="entry name" value="Cyt_c1"/>
</dbReference>
<evidence type="ECO:0000256" key="8">
    <source>
        <dbReference type="ARBA" id="ARBA00023136"/>
    </source>
</evidence>
<name>A0A098EDP6_ANAPH</name>
<dbReference type="PRINTS" id="PR00603">
    <property type="entry name" value="CYTOCHROMEC1"/>
</dbReference>
<feature type="binding site" description="covalent" evidence="9">
    <location>
        <position position="61"/>
    </location>
    <ligand>
        <name>heme c</name>
        <dbReference type="ChEBI" id="CHEBI:61717"/>
    </ligand>
</feature>
<accession>A0A098EDP6</accession>
<keyword evidence="3 9" id="KW-0349">Heme</keyword>